<dbReference type="GO" id="GO:0009423">
    <property type="term" value="P:chorismate biosynthetic process"/>
    <property type="evidence" value="ECO:0007669"/>
    <property type="project" value="TreeGrafter"/>
</dbReference>
<sequence>MPAEKPADVPGGTAGQTFTVDEFLGLARSLDPAQVRLCAVLGRPVAHSLSPVIHHRAARGNPHFRYVRVEAGDTAELRELTSAAPACVGGYSVTMPGKPVALQIADTATARARAVGSANTLTPVRDGRGRPTGRWSAENTDVDGVTTCLNSVLGDAVPERAVVVGNGGTARPAVAALVARGVRHICVAARSERALGLRSLVEGGTGDEGESRTGATFSWVRLDSPELPGVCEDAGVLVSTVPEAAAGEHAGDLALAGAVVDVIYDPYPTRLMSAAGSLGRPVADGLLMLAGQGAEQFRLFTGSTASVSTMYSALREHLRLD</sequence>
<dbReference type="Proteomes" id="UP000247696">
    <property type="component" value="Chromosome"/>
</dbReference>
<evidence type="ECO:0000256" key="1">
    <source>
        <dbReference type="ARBA" id="ARBA00004871"/>
    </source>
</evidence>
<evidence type="ECO:0000313" key="6">
    <source>
        <dbReference type="Proteomes" id="UP000247696"/>
    </source>
</evidence>
<dbReference type="AlphaFoldDB" id="A0A2Z3YR27"/>
<dbReference type="CDD" id="cd01065">
    <property type="entry name" value="NAD_bind_Shikimate_DH"/>
    <property type="match status" value="1"/>
</dbReference>
<dbReference type="Gene3D" id="3.40.50.10860">
    <property type="entry name" value="Leucine Dehydrogenase, chain A, domain 1"/>
    <property type="match status" value="1"/>
</dbReference>
<dbReference type="SUPFAM" id="SSF51735">
    <property type="entry name" value="NAD(P)-binding Rossmann-fold domains"/>
    <property type="match status" value="1"/>
</dbReference>
<dbReference type="InterPro" id="IPR041121">
    <property type="entry name" value="SDH_C"/>
</dbReference>
<dbReference type="InterPro" id="IPR022893">
    <property type="entry name" value="Shikimate_DH_fam"/>
</dbReference>
<keyword evidence="2" id="KW-0028">Amino-acid biosynthesis</keyword>
<organism evidence="5 6">
    <name type="scientific">Corynebacterium provencense</name>
    <dbReference type="NCBI Taxonomy" id="1737425"/>
    <lineage>
        <taxon>Bacteria</taxon>
        <taxon>Bacillati</taxon>
        <taxon>Actinomycetota</taxon>
        <taxon>Actinomycetes</taxon>
        <taxon>Mycobacteriales</taxon>
        <taxon>Corynebacteriaceae</taxon>
        <taxon>Corynebacterium</taxon>
    </lineage>
</organism>
<evidence type="ECO:0000259" key="3">
    <source>
        <dbReference type="Pfam" id="PF08501"/>
    </source>
</evidence>
<evidence type="ECO:0000313" key="5">
    <source>
        <dbReference type="EMBL" id="AWT26131.1"/>
    </source>
</evidence>
<evidence type="ECO:0000256" key="2">
    <source>
        <dbReference type="ARBA" id="ARBA00023141"/>
    </source>
</evidence>
<keyword evidence="5" id="KW-0560">Oxidoreductase</keyword>
<dbReference type="RefSeq" id="WP_078057409.1">
    <property type="nucleotide sequence ID" value="NZ_CABKVS010000002.1"/>
</dbReference>
<feature type="domain" description="Shikimate dehydrogenase substrate binding N-terminal" evidence="3">
    <location>
        <begin position="40"/>
        <end position="121"/>
    </location>
</feature>
<dbReference type="GO" id="GO:0050661">
    <property type="term" value="F:NADP binding"/>
    <property type="evidence" value="ECO:0007669"/>
    <property type="project" value="TreeGrafter"/>
</dbReference>
<dbReference type="Pfam" id="PF18317">
    <property type="entry name" value="SDH_C"/>
    <property type="match status" value="1"/>
</dbReference>
<dbReference type="EC" id="1.1.1.25" evidence="5"/>
<name>A0A2Z3YR27_9CORY</name>
<evidence type="ECO:0000259" key="4">
    <source>
        <dbReference type="Pfam" id="PF18317"/>
    </source>
</evidence>
<reference evidence="6" key="1">
    <citation type="submission" date="2017-11" db="EMBL/GenBank/DDBJ databases">
        <title>Otitis media/interna in a cat caused by the recently described species Corynebacterium provencense.</title>
        <authorList>
            <person name="Kittl S."/>
            <person name="Brodard I."/>
            <person name="Rychener L."/>
            <person name="Jores J."/>
            <person name="Roosje P."/>
            <person name="Gobeli Brawand S."/>
        </authorList>
    </citation>
    <scope>NUCLEOTIDE SEQUENCE [LARGE SCALE GENOMIC DNA]</scope>
    <source>
        <strain evidence="6">17KM38</strain>
    </source>
</reference>
<dbReference type="EMBL" id="CP024988">
    <property type="protein sequence ID" value="AWT26131.1"/>
    <property type="molecule type" value="Genomic_DNA"/>
</dbReference>
<proteinExistence type="predicted"/>
<dbReference type="Pfam" id="PF08501">
    <property type="entry name" value="Shikimate_dh_N"/>
    <property type="match status" value="1"/>
</dbReference>
<dbReference type="GO" id="GO:0019632">
    <property type="term" value="P:shikimate metabolic process"/>
    <property type="evidence" value="ECO:0007669"/>
    <property type="project" value="TreeGrafter"/>
</dbReference>
<keyword evidence="6" id="KW-1185">Reference proteome</keyword>
<gene>
    <name evidence="5" type="primary">aroE</name>
    <name evidence="5" type="ORF">Csp1_13390</name>
</gene>
<feature type="domain" description="SDH C-terminal" evidence="4">
    <location>
        <begin position="285"/>
        <end position="315"/>
    </location>
</feature>
<dbReference type="OrthoDB" id="9776868at2"/>
<dbReference type="GO" id="GO:0009073">
    <property type="term" value="P:aromatic amino acid family biosynthetic process"/>
    <property type="evidence" value="ECO:0007669"/>
    <property type="project" value="UniProtKB-KW"/>
</dbReference>
<dbReference type="SUPFAM" id="SSF53223">
    <property type="entry name" value="Aminoacid dehydrogenase-like, N-terminal domain"/>
    <property type="match status" value="1"/>
</dbReference>
<dbReference type="PANTHER" id="PTHR21089">
    <property type="entry name" value="SHIKIMATE DEHYDROGENASE"/>
    <property type="match status" value="1"/>
</dbReference>
<dbReference type="KEGG" id="cpre:Csp1_13390"/>
<dbReference type="PANTHER" id="PTHR21089:SF1">
    <property type="entry name" value="BIFUNCTIONAL 3-DEHYDROQUINATE DEHYDRATASE_SHIKIMATE DEHYDROGENASE, CHLOROPLASTIC"/>
    <property type="match status" value="1"/>
</dbReference>
<dbReference type="InterPro" id="IPR046346">
    <property type="entry name" value="Aminoacid_DH-like_N_sf"/>
</dbReference>
<dbReference type="STRING" id="1737425.GCA_900049755_02440"/>
<dbReference type="Gene3D" id="3.40.50.720">
    <property type="entry name" value="NAD(P)-binding Rossmann-like Domain"/>
    <property type="match status" value="1"/>
</dbReference>
<comment type="pathway">
    <text evidence="1">Metabolic intermediate biosynthesis; chorismate biosynthesis; chorismate from D-erythrose 4-phosphate and phosphoenolpyruvate: step 4/7.</text>
</comment>
<dbReference type="GO" id="GO:0004764">
    <property type="term" value="F:shikimate 3-dehydrogenase (NADP+) activity"/>
    <property type="evidence" value="ECO:0007669"/>
    <property type="project" value="UniProtKB-EC"/>
</dbReference>
<keyword evidence="2" id="KW-0057">Aromatic amino acid biosynthesis</keyword>
<dbReference type="GO" id="GO:0005829">
    <property type="term" value="C:cytosol"/>
    <property type="evidence" value="ECO:0007669"/>
    <property type="project" value="TreeGrafter"/>
</dbReference>
<protein>
    <submittedName>
        <fullName evidence="5">Shikimate dehydrogenase (NADP(+))</fullName>
        <ecNumber evidence="5">1.1.1.25</ecNumber>
    </submittedName>
</protein>
<accession>A0A2Z3YR27</accession>
<dbReference type="InterPro" id="IPR036291">
    <property type="entry name" value="NAD(P)-bd_dom_sf"/>
</dbReference>
<dbReference type="InterPro" id="IPR013708">
    <property type="entry name" value="Shikimate_DH-bd_N"/>
</dbReference>